<name>A0A518G4Y8_9BACT</name>
<sequence length="270" mass="30085">MKLLQFQGTVAFAIYLTWVPWASGQSVENIIAGKPSPDGSTMLFARYEDGQGVRDTEIYTARPDGSQQRKLTDNTSLDGYPDWSPDGRHIVFISNRSGTNQIHQMTSDGDQVRQLSTSMLGVGDLVKYGPDGRIAYIALREQQGKIKLYDLILTDGTVSKTLARRMRVTDFAWQADGNSIAYGGVGQIVFHDLNSDAKTMMKCEDIDARLHTHAVRHIHWQPNNESITCRIEFLGGRAQSENSPATKLFGDDELFTVTRDGKVSWAPIQK</sequence>
<dbReference type="InterPro" id="IPR011042">
    <property type="entry name" value="6-blade_b-propeller_TolB-like"/>
</dbReference>
<organism evidence="2 3">
    <name type="scientific">Aureliella helgolandensis</name>
    <dbReference type="NCBI Taxonomy" id="2527968"/>
    <lineage>
        <taxon>Bacteria</taxon>
        <taxon>Pseudomonadati</taxon>
        <taxon>Planctomycetota</taxon>
        <taxon>Planctomycetia</taxon>
        <taxon>Pirellulales</taxon>
        <taxon>Pirellulaceae</taxon>
        <taxon>Aureliella</taxon>
    </lineage>
</organism>
<keyword evidence="3" id="KW-1185">Reference proteome</keyword>
<dbReference type="Pfam" id="PF07676">
    <property type="entry name" value="PD40"/>
    <property type="match status" value="2"/>
</dbReference>
<dbReference type="PANTHER" id="PTHR36842:SF1">
    <property type="entry name" value="PROTEIN TOLB"/>
    <property type="match status" value="1"/>
</dbReference>
<dbReference type="EMBL" id="CP036298">
    <property type="protein sequence ID" value="QDV23642.1"/>
    <property type="molecule type" value="Genomic_DNA"/>
</dbReference>
<gene>
    <name evidence="2" type="ORF">Q31a_19450</name>
</gene>
<dbReference type="KEGG" id="ahel:Q31a_19450"/>
<dbReference type="AlphaFoldDB" id="A0A518G4Y8"/>
<dbReference type="InterPro" id="IPR011659">
    <property type="entry name" value="WD40"/>
</dbReference>
<proteinExistence type="inferred from homology"/>
<dbReference type="RefSeq" id="WP_145076697.1">
    <property type="nucleotide sequence ID" value="NZ_CP036298.1"/>
</dbReference>
<dbReference type="OrthoDB" id="269409at2"/>
<protein>
    <submittedName>
        <fullName evidence="2">Translocation protein TolB</fullName>
    </submittedName>
</protein>
<dbReference type="PANTHER" id="PTHR36842">
    <property type="entry name" value="PROTEIN TOLB HOMOLOG"/>
    <property type="match status" value="1"/>
</dbReference>
<evidence type="ECO:0000313" key="2">
    <source>
        <dbReference type="EMBL" id="QDV23642.1"/>
    </source>
</evidence>
<evidence type="ECO:0000256" key="1">
    <source>
        <dbReference type="ARBA" id="ARBA00009820"/>
    </source>
</evidence>
<evidence type="ECO:0000313" key="3">
    <source>
        <dbReference type="Proteomes" id="UP000318017"/>
    </source>
</evidence>
<dbReference type="Proteomes" id="UP000318017">
    <property type="component" value="Chromosome"/>
</dbReference>
<reference evidence="2 3" key="1">
    <citation type="submission" date="2019-02" db="EMBL/GenBank/DDBJ databases">
        <title>Deep-cultivation of Planctomycetes and their phenomic and genomic characterization uncovers novel biology.</title>
        <authorList>
            <person name="Wiegand S."/>
            <person name="Jogler M."/>
            <person name="Boedeker C."/>
            <person name="Pinto D."/>
            <person name="Vollmers J."/>
            <person name="Rivas-Marin E."/>
            <person name="Kohn T."/>
            <person name="Peeters S.H."/>
            <person name="Heuer A."/>
            <person name="Rast P."/>
            <person name="Oberbeckmann S."/>
            <person name="Bunk B."/>
            <person name="Jeske O."/>
            <person name="Meyerdierks A."/>
            <person name="Storesund J.E."/>
            <person name="Kallscheuer N."/>
            <person name="Luecker S."/>
            <person name="Lage O.M."/>
            <person name="Pohl T."/>
            <person name="Merkel B.J."/>
            <person name="Hornburger P."/>
            <person name="Mueller R.-W."/>
            <person name="Bruemmer F."/>
            <person name="Labrenz M."/>
            <person name="Spormann A.M."/>
            <person name="Op den Camp H."/>
            <person name="Overmann J."/>
            <person name="Amann R."/>
            <person name="Jetten M.S.M."/>
            <person name="Mascher T."/>
            <person name="Medema M.H."/>
            <person name="Devos D.P."/>
            <person name="Kaster A.-K."/>
            <person name="Ovreas L."/>
            <person name="Rohde M."/>
            <person name="Galperin M.Y."/>
            <person name="Jogler C."/>
        </authorList>
    </citation>
    <scope>NUCLEOTIDE SEQUENCE [LARGE SCALE GENOMIC DNA]</scope>
    <source>
        <strain evidence="2 3">Q31a</strain>
    </source>
</reference>
<accession>A0A518G4Y8</accession>
<dbReference type="Gene3D" id="2.120.10.30">
    <property type="entry name" value="TolB, C-terminal domain"/>
    <property type="match status" value="1"/>
</dbReference>
<dbReference type="SUPFAM" id="SSF69304">
    <property type="entry name" value="Tricorn protease N-terminal domain"/>
    <property type="match status" value="1"/>
</dbReference>
<comment type="similarity">
    <text evidence="1">Belongs to the TolB family.</text>
</comment>